<dbReference type="InterPro" id="IPR036291">
    <property type="entry name" value="NAD(P)-bd_dom_sf"/>
</dbReference>
<protein>
    <recommendedName>
        <fullName evidence="2">Glyoxylate reductase/hydroxypyruvate reductase</fullName>
    </recommendedName>
</protein>
<evidence type="ECO:0000256" key="3">
    <source>
        <dbReference type="RuleBase" id="RU003719"/>
    </source>
</evidence>
<dbReference type="SUPFAM" id="SSF51735">
    <property type="entry name" value="NAD(P)-binding Rossmann-fold domains"/>
    <property type="match status" value="1"/>
</dbReference>
<reference evidence="6 7" key="1">
    <citation type="journal article" date="2023" name="Sci. Data">
        <title>Genome assembly of the Korean intertidal mud-creeper Batillaria attramentaria.</title>
        <authorList>
            <person name="Patra A.K."/>
            <person name="Ho P.T."/>
            <person name="Jun S."/>
            <person name="Lee S.J."/>
            <person name="Kim Y."/>
            <person name="Won Y.J."/>
        </authorList>
    </citation>
    <scope>NUCLEOTIDE SEQUENCE [LARGE SCALE GENOMIC DNA]</scope>
    <source>
        <strain evidence="6">Wonlab-2016</strain>
    </source>
</reference>
<keyword evidence="7" id="KW-1185">Reference proteome</keyword>
<evidence type="ECO:0000259" key="5">
    <source>
        <dbReference type="Pfam" id="PF02826"/>
    </source>
</evidence>
<evidence type="ECO:0000259" key="4">
    <source>
        <dbReference type="Pfam" id="PF00389"/>
    </source>
</evidence>
<dbReference type="InterPro" id="IPR006139">
    <property type="entry name" value="D-isomer_2_OHA_DH_cat_dom"/>
</dbReference>
<dbReference type="AlphaFoldDB" id="A0ABD0L3R8"/>
<feature type="domain" description="D-isomer specific 2-hydroxyacid dehydrogenase NAD-binding" evidence="5">
    <location>
        <begin position="114"/>
        <end position="292"/>
    </location>
</feature>
<evidence type="ECO:0000256" key="1">
    <source>
        <dbReference type="ARBA" id="ARBA00023002"/>
    </source>
</evidence>
<dbReference type="InterPro" id="IPR050223">
    <property type="entry name" value="D-isomer_2-hydroxyacid_DH"/>
</dbReference>
<gene>
    <name evidence="6" type="ORF">BaRGS_00014662</name>
</gene>
<comment type="similarity">
    <text evidence="3">Belongs to the D-isomer specific 2-hydroxyacid dehydrogenase family.</text>
</comment>
<dbReference type="Gene3D" id="3.40.50.720">
    <property type="entry name" value="NAD(P)-binding Rossmann-like Domain"/>
    <property type="match status" value="2"/>
</dbReference>
<feature type="domain" description="D-isomer specific 2-hydroxyacid dehydrogenase catalytic" evidence="4">
    <location>
        <begin position="11"/>
        <end position="323"/>
    </location>
</feature>
<dbReference type="SUPFAM" id="SSF52283">
    <property type="entry name" value="Formate/glycerate dehydrogenase catalytic domain-like"/>
    <property type="match status" value="1"/>
</dbReference>
<dbReference type="GO" id="GO:0016491">
    <property type="term" value="F:oxidoreductase activity"/>
    <property type="evidence" value="ECO:0007669"/>
    <property type="project" value="UniProtKB-KW"/>
</dbReference>
<organism evidence="6 7">
    <name type="scientific">Batillaria attramentaria</name>
    <dbReference type="NCBI Taxonomy" id="370345"/>
    <lineage>
        <taxon>Eukaryota</taxon>
        <taxon>Metazoa</taxon>
        <taxon>Spiralia</taxon>
        <taxon>Lophotrochozoa</taxon>
        <taxon>Mollusca</taxon>
        <taxon>Gastropoda</taxon>
        <taxon>Caenogastropoda</taxon>
        <taxon>Sorbeoconcha</taxon>
        <taxon>Cerithioidea</taxon>
        <taxon>Batillariidae</taxon>
        <taxon>Batillaria</taxon>
    </lineage>
</organism>
<keyword evidence="1 3" id="KW-0560">Oxidoreductase</keyword>
<dbReference type="Pfam" id="PF00389">
    <property type="entry name" value="2-Hacid_dh"/>
    <property type="match status" value="1"/>
</dbReference>
<dbReference type="FunFam" id="3.40.50.720:FF:000026">
    <property type="entry name" value="Glyoxylate/hydroxypyruvate reductase B"/>
    <property type="match status" value="1"/>
</dbReference>
<proteinExistence type="inferred from homology"/>
<dbReference type="PROSITE" id="PS00065">
    <property type="entry name" value="D_2_HYDROXYACID_DH_1"/>
    <property type="match status" value="1"/>
</dbReference>
<evidence type="ECO:0000256" key="2">
    <source>
        <dbReference type="ARBA" id="ARBA00073306"/>
    </source>
</evidence>
<evidence type="ECO:0000313" key="7">
    <source>
        <dbReference type="Proteomes" id="UP001519460"/>
    </source>
</evidence>
<accession>A0ABD0L3R8</accession>
<dbReference type="InterPro" id="IPR029753">
    <property type="entry name" value="D-isomer_DH_CS"/>
</dbReference>
<dbReference type="CDD" id="cd05301">
    <property type="entry name" value="GDH"/>
    <property type="match status" value="1"/>
</dbReference>
<dbReference type="PANTHER" id="PTHR10996:SF277">
    <property type="entry name" value="GLYOXYLATE REDUCTASE_HYDROXYPYRUVATE REDUCTASE"/>
    <property type="match status" value="1"/>
</dbReference>
<evidence type="ECO:0000313" key="6">
    <source>
        <dbReference type="EMBL" id="KAK7494189.1"/>
    </source>
</evidence>
<dbReference type="InterPro" id="IPR006140">
    <property type="entry name" value="D-isomer_DH_NAD-bd"/>
</dbReference>
<name>A0ABD0L3R8_9CAEN</name>
<dbReference type="PANTHER" id="PTHR10996">
    <property type="entry name" value="2-HYDROXYACID DEHYDROGENASE-RELATED"/>
    <property type="match status" value="1"/>
</dbReference>
<dbReference type="EMBL" id="JACVVK020000086">
    <property type="protein sequence ID" value="KAK7494189.1"/>
    <property type="molecule type" value="Genomic_DNA"/>
</dbReference>
<sequence length="324" mass="35427">MSHKVYVTRIIQKPGPAALEAAGCTLTYWESADAIPREELIKNLKADTYDGLLCMLTDKIDGEVLDAAGPQLKVVSTMSVGYEHIDLEECKKRKITVTNTPNVSTDSVAELTVSLLLMTARRLKEGVRAVKAGKFTEWKPTWLCGAEITNRVVGIFGLGRIGYGVARRILPFGPKKMLYHDVVQVSFAADVGAEYRENLEDMLREVDFLCICCNLTPQTRHRINKNTLAKMKKTAIIVNSGRGGVIEHNDLCDALQNGVIAAAGLDVTEPEPLPKEHPLVALDNCVILPHMGSNTCDSRDNMSLTAGNNILNVLQSKKPMGLVA</sequence>
<dbReference type="Pfam" id="PF02826">
    <property type="entry name" value="2-Hacid_dh_C"/>
    <property type="match status" value="1"/>
</dbReference>
<dbReference type="PROSITE" id="PS00671">
    <property type="entry name" value="D_2_HYDROXYACID_DH_3"/>
    <property type="match status" value="1"/>
</dbReference>
<dbReference type="Proteomes" id="UP001519460">
    <property type="component" value="Unassembled WGS sequence"/>
</dbReference>
<comment type="caution">
    <text evidence="6">The sequence shown here is derived from an EMBL/GenBank/DDBJ whole genome shotgun (WGS) entry which is preliminary data.</text>
</comment>
<dbReference type="InterPro" id="IPR029752">
    <property type="entry name" value="D-isomer_DH_CS1"/>
</dbReference>